<accession>A0ABD2Q9L9</accession>
<dbReference type="Proteomes" id="UP001626550">
    <property type="component" value="Unassembled WGS sequence"/>
</dbReference>
<keyword evidence="2" id="KW-1185">Reference proteome</keyword>
<sequence length="156" mass="16999">MRSRFGNWQDDVKNDKLSVCWEAFLQHEFLFAGQQQQALNSYLNLLLANQNNSSAASNQQLWQYYSQLLAQNGAYGTGSQSQSNANFDLANLLAMNGAPTSNLSYHLPAGNRSSNTVPDNCFLNNVDSSLRMHGNLGASAAATGSFADLQLTSNLN</sequence>
<gene>
    <name evidence="1" type="ORF">Ciccas_005098</name>
</gene>
<dbReference type="EMBL" id="JBJKFK010000572">
    <property type="protein sequence ID" value="KAL3316261.1"/>
    <property type="molecule type" value="Genomic_DNA"/>
</dbReference>
<reference evidence="1 2" key="1">
    <citation type="submission" date="2024-11" db="EMBL/GenBank/DDBJ databases">
        <title>Adaptive evolution of stress response genes in parasites aligns with host niche diversity.</title>
        <authorList>
            <person name="Hahn C."/>
            <person name="Resl P."/>
        </authorList>
    </citation>
    <scope>NUCLEOTIDE SEQUENCE [LARGE SCALE GENOMIC DNA]</scope>
    <source>
        <strain evidence="1">EGGRZ-B1_66</strain>
        <tissue evidence="1">Body</tissue>
    </source>
</reference>
<dbReference type="AlphaFoldDB" id="A0ABD2Q9L9"/>
<evidence type="ECO:0000313" key="1">
    <source>
        <dbReference type="EMBL" id="KAL3316261.1"/>
    </source>
</evidence>
<name>A0ABD2Q9L9_9PLAT</name>
<protein>
    <submittedName>
        <fullName evidence="1">Uncharacterized protein</fullName>
    </submittedName>
</protein>
<organism evidence="1 2">
    <name type="scientific">Cichlidogyrus casuarinus</name>
    <dbReference type="NCBI Taxonomy" id="1844966"/>
    <lineage>
        <taxon>Eukaryota</taxon>
        <taxon>Metazoa</taxon>
        <taxon>Spiralia</taxon>
        <taxon>Lophotrochozoa</taxon>
        <taxon>Platyhelminthes</taxon>
        <taxon>Monogenea</taxon>
        <taxon>Monopisthocotylea</taxon>
        <taxon>Dactylogyridea</taxon>
        <taxon>Ancyrocephalidae</taxon>
        <taxon>Cichlidogyrus</taxon>
    </lineage>
</organism>
<evidence type="ECO:0000313" key="2">
    <source>
        <dbReference type="Proteomes" id="UP001626550"/>
    </source>
</evidence>
<comment type="caution">
    <text evidence="1">The sequence shown here is derived from an EMBL/GenBank/DDBJ whole genome shotgun (WGS) entry which is preliminary data.</text>
</comment>
<proteinExistence type="predicted"/>